<reference evidence="2" key="1">
    <citation type="journal article" date="2023" name="Front. Plant Sci.">
        <title>Chromosomal-level genome assembly of Melastoma candidum provides insights into trichome evolution.</title>
        <authorList>
            <person name="Zhong Y."/>
            <person name="Wu W."/>
            <person name="Sun C."/>
            <person name="Zou P."/>
            <person name="Liu Y."/>
            <person name="Dai S."/>
            <person name="Zhou R."/>
        </authorList>
    </citation>
    <scope>NUCLEOTIDE SEQUENCE [LARGE SCALE GENOMIC DNA]</scope>
</reference>
<name>A0ACB9RX00_9MYRT</name>
<keyword evidence="2" id="KW-1185">Reference proteome</keyword>
<organism evidence="1 2">
    <name type="scientific">Melastoma candidum</name>
    <dbReference type="NCBI Taxonomy" id="119954"/>
    <lineage>
        <taxon>Eukaryota</taxon>
        <taxon>Viridiplantae</taxon>
        <taxon>Streptophyta</taxon>
        <taxon>Embryophyta</taxon>
        <taxon>Tracheophyta</taxon>
        <taxon>Spermatophyta</taxon>
        <taxon>Magnoliopsida</taxon>
        <taxon>eudicotyledons</taxon>
        <taxon>Gunneridae</taxon>
        <taxon>Pentapetalae</taxon>
        <taxon>rosids</taxon>
        <taxon>malvids</taxon>
        <taxon>Myrtales</taxon>
        <taxon>Melastomataceae</taxon>
        <taxon>Melastomatoideae</taxon>
        <taxon>Melastomateae</taxon>
        <taxon>Melastoma</taxon>
    </lineage>
</organism>
<accession>A0ACB9RX00</accession>
<protein>
    <submittedName>
        <fullName evidence="1">Uncharacterized protein</fullName>
    </submittedName>
</protein>
<dbReference type="EMBL" id="CM042882">
    <property type="protein sequence ID" value="KAI4382967.1"/>
    <property type="molecule type" value="Genomic_DNA"/>
</dbReference>
<gene>
    <name evidence="1" type="ORF">MLD38_008855</name>
</gene>
<comment type="caution">
    <text evidence="1">The sequence shown here is derived from an EMBL/GenBank/DDBJ whole genome shotgun (WGS) entry which is preliminary data.</text>
</comment>
<proteinExistence type="predicted"/>
<evidence type="ECO:0000313" key="1">
    <source>
        <dbReference type="EMBL" id="KAI4382967.1"/>
    </source>
</evidence>
<dbReference type="Proteomes" id="UP001057402">
    <property type="component" value="Chromosome 3"/>
</dbReference>
<sequence length="159" mass="16930">MEQSYPSHRGRYLQALQSFGSKGKAFSGMAKLACLTMLTVAIVAAMALSKGPYWAQAQGGVCKADMSALMLQCGKYVGRDSPKTSPSHGCCSVVKATDVQCVCEHMPLGASKAVDMDKVFYVCKTCGNPIKPGSKCGTAGNQPRPSFFRPLAWMFSKAS</sequence>
<evidence type="ECO:0000313" key="2">
    <source>
        <dbReference type="Proteomes" id="UP001057402"/>
    </source>
</evidence>